<reference evidence="5 6" key="1">
    <citation type="submission" date="2015-03" db="EMBL/GenBank/DDBJ databases">
        <authorList>
            <person name="Morales-Cruz A."/>
            <person name="Amrine K.C."/>
            <person name="Cantu D."/>
        </authorList>
    </citation>
    <scope>NUCLEOTIDE SEQUENCE [LARGE SCALE GENOMIC DNA]</scope>
    <source>
        <strain evidence="5">DS831</strain>
    </source>
</reference>
<evidence type="ECO:0000313" key="5">
    <source>
        <dbReference type="EMBL" id="KKY22222.1"/>
    </source>
</evidence>
<reference evidence="5 6" key="2">
    <citation type="submission" date="2015-05" db="EMBL/GenBank/DDBJ databases">
        <title>Distinctive expansion of gene families associated with plant cell wall degradation and secondary metabolism in the genomes of grapevine trunk pathogens.</title>
        <authorList>
            <person name="Lawrence D.P."/>
            <person name="Travadon R."/>
            <person name="Rolshausen P.E."/>
            <person name="Baumgartner K."/>
        </authorList>
    </citation>
    <scope>NUCLEOTIDE SEQUENCE [LARGE SCALE GENOMIC DNA]</scope>
    <source>
        <strain evidence="5">DS831</strain>
    </source>
</reference>
<evidence type="ECO:0000256" key="3">
    <source>
        <dbReference type="ARBA" id="ARBA00023002"/>
    </source>
</evidence>
<gene>
    <name evidence="5" type="ORF">UCDDS831_g03781</name>
</gene>
<dbReference type="InterPro" id="IPR050641">
    <property type="entry name" value="RIFMO-like"/>
</dbReference>
<protein>
    <submittedName>
        <fullName evidence="5">Putative pentachlorophenol 4</fullName>
    </submittedName>
</protein>
<comment type="caution">
    <text evidence="5">The sequence shown here is derived from an EMBL/GenBank/DDBJ whole genome shotgun (WGS) entry which is preliminary data.</text>
</comment>
<evidence type="ECO:0000259" key="4">
    <source>
        <dbReference type="Pfam" id="PF01494"/>
    </source>
</evidence>
<dbReference type="GO" id="GO:0071949">
    <property type="term" value="F:FAD binding"/>
    <property type="evidence" value="ECO:0007669"/>
    <property type="project" value="InterPro"/>
</dbReference>
<keyword evidence="2" id="KW-0274">FAD</keyword>
<dbReference type="Pfam" id="PF01494">
    <property type="entry name" value="FAD_binding_3"/>
    <property type="match status" value="1"/>
</dbReference>
<feature type="domain" description="FAD-binding" evidence="4">
    <location>
        <begin position="8"/>
        <end position="313"/>
    </location>
</feature>
<dbReference type="SUPFAM" id="SSF51905">
    <property type="entry name" value="FAD/NAD(P)-binding domain"/>
    <property type="match status" value="1"/>
</dbReference>
<dbReference type="PANTHER" id="PTHR43004">
    <property type="entry name" value="TRK SYSTEM POTASSIUM UPTAKE PROTEIN"/>
    <property type="match status" value="1"/>
</dbReference>
<dbReference type="Gene3D" id="3.50.50.60">
    <property type="entry name" value="FAD/NAD(P)-binding domain"/>
    <property type="match status" value="2"/>
</dbReference>
<dbReference type="EMBL" id="LAQI01000078">
    <property type="protein sequence ID" value="KKY22222.1"/>
    <property type="molecule type" value="Genomic_DNA"/>
</dbReference>
<keyword evidence="1" id="KW-0285">Flavoprotein</keyword>
<dbReference type="PRINTS" id="PR00420">
    <property type="entry name" value="RNGMNOXGNASE"/>
</dbReference>
<dbReference type="SUPFAM" id="SSF54373">
    <property type="entry name" value="FAD-linked reductases, C-terminal domain"/>
    <property type="match status" value="1"/>
</dbReference>
<dbReference type="InterPro" id="IPR036188">
    <property type="entry name" value="FAD/NAD-bd_sf"/>
</dbReference>
<accession>A0A0G2EH92</accession>
<dbReference type="GO" id="GO:0016709">
    <property type="term" value="F:oxidoreductase activity, acting on paired donors, with incorporation or reduction of molecular oxygen, NAD(P)H as one donor, and incorporation of one atom of oxygen"/>
    <property type="evidence" value="ECO:0007669"/>
    <property type="project" value="UniProtKB-ARBA"/>
</dbReference>
<organism evidence="5 6">
    <name type="scientific">Diplodia seriata</name>
    <dbReference type="NCBI Taxonomy" id="420778"/>
    <lineage>
        <taxon>Eukaryota</taxon>
        <taxon>Fungi</taxon>
        <taxon>Dikarya</taxon>
        <taxon>Ascomycota</taxon>
        <taxon>Pezizomycotina</taxon>
        <taxon>Dothideomycetes</taxon>
        <taxon>Dothideomycetes incertae sedis</taxon>
        <taxon>Botryosphaeriales</taxon>
        <taxon>Botryosphaeriaceae</taxon>
        <taxon>Diplodia</taxon>
    </lineage>
</organism>
<dbReference type="Gene3D" id="3.30.9.10">
    <property type="entry name" value="D-Amino Acid Oxidase, subunit A, domain 2"/>
    <property type="match status" value="1"/>
</dbReference>
<evidence type="ECO:0000313" key="6">
    <source>
        <dbReference type="Proteomes" id="UP000034182"/>
    </source>
</evidence>
<dbReference type="InterPro" id="IPR002938">
    <property type="entry name" value="FAD-bd"/>
</dbReference>
<evidence type="ECO:0000256" key="1">
    <source>
        <dbReference type="ARBA" id="ARBA00022630"/>
    </source>
</evidence>
<sequence>MTGETTCTDVFICGGGPVGLLLAYCLARQGISSQVAEMYERKTQENLGRATTLYPRSLELLEREDLFDQMAQIGFFARNSTTFKDGKLKYSEEVFRTNYEAFGYQVQYGWEVVGYDVDTSVGDGCNVAVRIQHASTSEQKTVRCKYLVGADGGRSKIRTLSNIRMEGDKTAFKWVRMDGKYNTDMPFPDAGAVSIETESHGNVLWVRLDHDACRIGYVLSPKLHEKYGDNITEEQAKYEAVEAMKPFSLEIERVDWMTCYGIGQRVAERFFFNDYVLLAGDAGHTHSSGFAQGMNTGVHDAINLSWKLAGTIKAPD</sequence>
<dbReference type="PANTHER" id="PTHR43004:SF5">
    <property type="entry name" value="FAD-BINDING DOMAIN-CONTAINING PROTEIN"/>
    <property type="match status" value="1"/>
</dbReference>
<proteinExistence type="predicted"/>
<keyword evidence="3" id="KW-0560">Oxidoreductase</keyword>
<evidence type="ECO:0000256" key="2">
    <source>
        <dbReference type="ARBA" id="ARBA00022827"/>
    </source>
</evidence>
<name>A0A0G2EH92_9PEZI</name>
<dbReference type="Proteomes" id="UP000034182">
    <property type="component" value="Unassembled WGS sequence"/>
</dbReference>
<dbReference type="AlphaFoldDB" id="A0A0G2EH92"/>